<gene>
    <name evidence="2" type="ORF">R69776_07493</name>
</gene>
<feature type="region of interest" description="Disordered" evidence="1">
    <location>
        <begin position="158"/>
        <end position="180"/>
    </location>
</feature>
<evidence type="ECO:0000313" key="3">
    <source>
        <dbReference type="Proteomes" id="UP000673821"/>
    </source>
</evidence>
<dbReference type="PANTHER" id="PTHR39337">
    <property type="entry name" value="BLR5642 PROTEIN"/>
    <property type="match status" value="1"/>
</dbReference>
<reference evidence="2 3" key="1">
    <citation type="submission" date="2021-02" db="EMBL/GenBank/DDBJ databases">
        <authorList>
            <person name="Vanwijnsberghe S."/>
        </authorList>
    </citation>
    <scope>NUCLEOTIDE SEQUENCE [LARGE SCALE GENOMIC DNA]</scope>
    <source>
        <strain evidence="2 3">R-69776</strain>
    </source>
</reference>
<dbReference type="PIRSF" id="PIRSF024492">
    <property type="entry name" value="UCP024492"/>
    <property type="match status" value="1"/>
</dbReference>
<dbReference type="InterPro" id="IPR014519">
    <property type="entry name" value="UCP024492"/>
</dbReference>
<dbReference type="EMBL" id="CAJNBH010000036">
    <property type="protein sequence ID" value="CAE6850919.1"/>
    <property type="molecule type" value="Genomic_DNA"/>
</dbReference>
<evidence type="ECO:0000256" key="1">
    <source>
        <dbReference type="SAM" id="MobiDB-lite"/>
    </source>
</evidence>
<dbReference type="PANTHER" id="PTHR39337:SF1">
    <property type="entry name" value="BLR5642 PROTEIN"/>
    <property type="match status" value="1"/>
</dbReference>
<name>A0ABM8T1Q1_9BURK</name>
<dbReference type="RefSeq" id="WP_200575900.1">
    <property type="nucleotide sequence ID" value="NZ_CAJNAW010000026.1"/>
</dbReference>
<dbReference type="InterPro" id="IPR007438">
    <property type="entry name" value="DUF488"/>
</dbReference>
<evidence type="ECO:0000313" key="2">
    <source>
        <dbReference type="EMBL" id="CAE6850919.1"/>
    </source>
</evidence>
<keyword evidence="3" id="KW-1185">Reference proteome</keyword>
<dbReference type="Pfam" id="PF04343">
    <property type="entry name" value="DUF488"/>
    <property type="match status" value="1"/>
</dbReference>
<comment type="caution">
    <text evidence="2">The sequence shown here is derived from an EMBL/GenBank/DDBJ whole genome shotgun (WGS) entry which is preliminary data.</text>
</comment>
<evidence type="ECO:0008006" key="4">
    <source>
        <dbReference type="Google" id="ProtNLM"/>
    </source>
</evidence>
<accession>A0ABM8T1Q1</accession>
<organism evidence="2 3">
    <name type="scientific">Paraburkholderia nemoris</name>
    <dbReference type="NCBI Taxonomy" id="2793076"/>
    <lineage>
        <taxon>Bacteria</taxon>
        <taxon>Pseudomonadati</taxon>
        <taxon>Pseudomonadota</taxon>
        <taxon>Betaproteobacteria</taxon>
        <taxon>Burkholderiales</taxon>
        <taxon>Burkholderiaceae</taxon>
        <taxon>Paraburkholderia</taxon>
    </lineage>
</organism>
<sequence length="180" mass="20382">MTHPFFTIGHSTHPLSEFVGLLKGSEIGTLVDVRSIPRSRTNPQFNRDTLPDTLALEHIGYVHLAELGGRRGRRKDDTPSPNAYWRHPAFRNYADYAMGDAFRDGFAQLLALGHRHRCVIMCSEAVWWRCHRRIITDYLLLRGETVLHIMDSHHTTAATMTPGAQPQPDGTLIYPAQTEP</sequence>
<protein>
    <recommendedName>
        <fullName evidence="4">DNA repair protein</fullName>
    </recommendedName>
</protein>
<proteinExistence type="predicted"/>
<dbReference type="Proteomes" id="UP000673821">
    <property type="component" value="Unassembled WGS sequence"/>
</dbReference>